<gene>
    <name evidence="9" type="primary">lacF_29</name>
    <name evidence="10" type="synonym">lacF_36</name>
    <name evidence="10" type="ORF">BEH84_05129</name>
    <name evidence="11" type="ORF">BEI59_09985</name>
    <name evidence="9" type="ORF">BEI61_05461</name>
    <name evidence="12" type="ORF">BEI63_02280</name>
</gene>
<name>A0A1E3A0N0_9FIRM</name>
<feature type="transmembrane region" description="Helical" evidence="7">
    <location>
        <begin position="169"/>
        <end position="193"/>
    </location>
</feature>
<dbReference type="EMBL" id="MEHD01000007">
    <property type="protein sequence ID" value="ODR61265.1"/>
    <property type="molecule type" value="Genomic_DNA"/>
</dbReference>
<dbReference type="EMBL" id="MCGI01000005">
    <property type="protein sequence ID" value="ODM09378.1"/>
    <property type="molecule type" value="Genomic_DNA"/>
</dbReference>
<dbReference type="OrthoDB" id="42615at2"/>
<organism evidence="9 13">
    <name type="scientific">Eisenbergiella tayi</name>
    <dbReference type="NCBI Taxonomy" id="1432052"/>
    <lineage>
        <taxon>Bacteria</taxon>
        <taxon>Bacillati</taxon>
        <taxon>Bacillota</taxon>
        <taxon>Clostridia</taxon>
        <taxon>Lachnospirales</taxon>
        <taxon>Lachnospiraceae</taxon>
        <taxon>Eisenbergiella</taxon>
    </lineage>
</organism>
<evidence type="ECO:0000313" key="10">
    <source>
        <dbReference type="EMBL" id="ODM09378.1"/>
    </source>
</evidence>
<accession>A0A1E3A0N0</accession>
<feature type="transmembrane region" description="Helical" evidence="7">
    <location>
        <begin position="214"/>
        <end position="239"/>
    </location>
</feature>
<evidence type="ECO:0000313" key="9">
    <source>
        <dbReference type="EMBL" id="ODM02300.1"/>
    </source>
</evidence>
<comment type="caution">
    <text evidence="9">The sequence shown here is derived from an EMBL/GenBank/DDBJ whole genome shotgun (WGS) entry which is preliminary data.</text>
</comment>
<feature type="transmembrane region" description="Helical" evidence="7">
    <location>
        <begin position="274"/>
        <end position="294"/>
    </location>
</feature>
<dbReference type="InterPro" id="IPR000515">
    <property type="entry name" value="MetI-like"/>
</dbReference>
<evidence type="ECO:0000259" key="8">
    <source>
        <dbReference type="PROSITE" id="PS50928"/>
    </source>
</evidence>
<evidence type="ECO:0000313" key="13">
    <source>
        <dbReference type="Proteomes" id="UP000094067"/>
    </source>
</evidence>
<reference evidence="12 15" key="2">
    <citation type="submission" date="2016-08" db="EMBL/GenBank/DDBJ databases">
        <title>Characterization of Isolates of Eisenbergiella tayi Derived from Blood Cultures, Using Whole Genome Sequencing.</title>
        <authorList>
            <person name="Bernier A.-M."/>
            <person name="Burdz T."/>
            <person name="Wiebe D."/>
            <person name="Bernard K."/>
        </authorList>
    </citation>
    <scope>NUCLEOTIDE SEQUENCE [LARGE SCALE GENOMIC DNA]</scope>
    <source>
        <strain evidence="12 15">NML120146</strain>
    </source>
</reference>
<feature type="transmembrane region" description="Helical" evidence="7">
    <location>
        <begin position="84"/>
        <end position="105"/>
    </location>
</feature>
<evidence type="ECO:0000256" key="4">
    <source>
        <dbReference type="ARBA" id="ARBA00022692"/>
    </source>
</evidence>
<dbReference type="InterPro" id="IPR051393">
    <property type="entry name" value="ABC_transporter_permease"/>
</dbReference>
<proteinExistence type="inferred from homology"/>
<dbReference type="Proteomes" id="UP000094067">
    <property type="component" value="Unassembled WGS sequence"/>
</dbReference>
<comment type="similarity">
    <text evidence="7">Belongs to the binding-protein-dependent transport system permease family.</text>
</comment>
<evidence type="ECO:0000256" key="6">
    <source>
        <dbReference type="ARBA" id="ARBA00023136"/>
    </source>
</evidence>
<dbReference type="PANTHER" id="PTHR30193">
    <property type="entry name" value="ABC TRANSPORTER PERMEASE PROTEIN"/>
    <property type="match status" value="1"/>
</dbReference>
<evidence type="ECO:0000313" key="12">
    <source>
        <dbReference type="EMBL" id="ODR61265.1"/>
    </source>
</evidence>
<dbReference type="Proteomes" id="UP000094869">
    <property type="component" value="Unassembled WGS sequence"/>
</dbReference>
<dbReference type="Proteomes" id="UP000095003">
    <property type="component" value="Unassembled WGS sequence"/>
</dbReference>
<dbReference type="PROSITE" id="PS50928">
    <property type="entry name" value="ABC_TM1"/>
    <property type="match status" value="1"/>
</dbReference>
<dbReference type="PANTHER" id="PTHR30193:SF37">
    <property type="entry name" value="INNER MEMBRANE ABC TRANSPORTER PERMEASE PROTEIN YCJO"/>
    <property type="match status" value="1"/>
</dbReference>
<keyword evidence="4 7" id="KW-0812">Transmembrane</keyword>
<sequence length="306" mass="34437">MAASVKKQPKKRMSRAARKEAITGYLYLLPNFIGFFIFTAIPIILGLLISFTDYNGFKWKFVGISNYLKMFGDSQFKAALVNNLVYSVVSVPLTIAFSLILALALNRKLFGGGFFKTVFFFPNLTSMVAIGCIAMLLFQPVDGPVNQALRAIGIAQEHLPKWFMSTKTALLTVIIVVVWKQAGYYMIMFMGGLKSIPNHLYEAAKIDGANSWKLFWHVTWPMLSPTTFMVAILCFIASFQVFDIINVTTQGGPGRSTSVLVFRIYKEAFGEWKMGYASAIAYFLFVIILIITLIQWKGQKNWVNED</sequence>
<evidence type="ECO:0000256" key="2">
    <source>
        <dbReference type="ARBA" id="ARBA00022448"/>
    </source>
</evidence>
<keyword evidence="15" id="KW-1185">Reference proteome</keyword>
<evidence type="ECO:0000256" key="5">
    <source>
        <dbReference type="ARBA" id="ARBA00022989"/>
    </source>
</evidence>
<keyword evidence="6 7" id="KW-0472">Membrane</keyword>
<evidence type="ECO:0000256" key="7">
    <source>
        <dbReference type="RuleBase" id="RU363032"/>
    </source>
</evidence>
<reference evidence="11 14" key="3">
    <citation type="submission" date="2016-08" db="EMBL/GenBank/DDBJ databases">
        <authorList>
            <person name="Seilhamer J.J."/>
        </authorList>
    </citation>
    <scope>NUCLEOTIDE SEQUENCE [LARGE SCALE GENOMIC DNA]</scope>
    <source>
        <strain evidence="11 14">NML150140-1</strain>
    </source>
</reference>
<feature type="transmembrane region" description="Helical" evidence="7">
    <location>
        <begin position="117"/>
        <end position="138"/>
    </location>
</feature>
<dbReference type="RefSeq" id="WP_044970417.1">
    <property type="nucleotide sequence ID" value="NZ_BAABXS010000007.1"/>
</dbReference>
<keyword evidence="5 7" id="KW-1133">Transmembrane helix</keyword>
<dbReference type="Proteomes" id="UP000094271">
    <property type="component" value="Unassembled WGS sequence"/>
</dbReference>
<evidence type="ECO:0000313" key="14">
    <source>
        <dbReference type="Proteomes" id="UP000094271"/>
    </source>
</evidence>
<evidence type="ECO:0000313" key="16">
    <source>
        <dbReference type="Proteomes" id="UP000095003"/>
    </source>
</evidence>
<comment type="subcellular location">
    <subcellularLocation>
        <location evidence="1 7">Cell membrane</location>
        <topology evidence="1 7">Multi-pass membrane protein</topology>
    </subcellularLocation>
</comment>
<dbReference type="EMBL" id="MEHA01000005">
    <property type="protein sequence ID" value="ODR53168.1"/>
    <property type="molecule type" value="Genomic_DNA"/>
</dbReference>
<protein>
    <submittedName>
        <fullName evidence="9">Lactose transport system permease protein LacF</fullName>
    </submittedName>
    <submittedName>
        <fullName evidence="11">Sugar ABC transporter permease</fullName>
    </submittedName>
</protein>
<evidence type="ECO:0000313" key="15">
    <source>
        <dbReference type="Proteomes" id="UP000094869"/>
    </source>
</evidence>
<evidence type="ECO:0000256" key="1">
    <source>
        <dbReference type="ARBA" id="ARBA00004651"/>
    </source>
</evidence>
<dbReference type="AlphaFoldDB" id="A0A1E3A0N0"/>
<reference evidence="13 16" key="1">
    <citation type="submission" date="2016-07" db="EMBL/GenBank/DDBJ databases">
        <title>Characterization of isolates of Eisenbergiella tayi derived from blood cultures, using whole genome sequencing.</title>
        <authorList>
            <person name="Burdz T."/>
            <person name="Wiebe D."/>
            <person name="Huynh C."/>
            <person name="Bernard K."/>
        </authorList>
    </citation>
    <scope>NUCLEOTIDE SEQUENCE [LARGE SCALE GENOMIC DNA]</scope>
    <source>
        <strain evidence="9 13">NML 110608</strain>
        <strain evidence="10 16">NML 120489</strain>
    </source>
</reference>
<dbReference type="Gene3D" id="1.10.3720.10">
    <property type="entry name" value="MetI-like"/>
    <property type="match status" value="1"/>
</dbReference>
<dbReference type="CDD" id="cd06261">
    <property type="entry name" value="TM_PBP2"/>
    <property type="match status" value="1"/>
</dbReference>
<dbReference type="EMBL" id="MCGH01000004">
    <property type="protein sequence ID" value="ODM02300.1"/>
    <property type="molecule type" value="Genomic_DNA"/>
</dbReference>
<feature type="domain" description="ABC transmembrane type-1" evidence="8">
    <location>
        <begin position="80"/>
        <end position="295"/>
    </location>
</feature>
<dbReference type="GO" id="GO:0005886">
    <property type="term" value="C:plasma membrane"/>
    <property type="evidence" value="ECO:0007669"/>
    <property type="project" value="UniProtKB-SubCell"/>
</dbReference>
<dbReference type="InterPro" id="IPR035906">
    <property type="entry name" value="MetI-like_sf"/>
</dbReference>
<keyword evidence="2 7" id="KW-0813">Transport</keyword>
<dbReference type="SUPFAM" id="SSF161098">
    <property type="entry name" value="MetI-like"/>
    <property type="match status" value="1"/>
</dbReference>
<feature type="transmembrane region" description="Helical" evidence="7">
    <location>
        <begin position="21"/>
        <end position="49"/>
    </location>
</feature>
<dbReference type="SUPFAM" id="SSF160964">
    <property type="entry name" value="MalF N-terminal region-like"/>
    <property type="match status" value="1"/>
</dbReference>
<keyword evidence="3" id="KW-1003">Cell membrane</keyword>
<dbReference type="PATRIC" id="fig|1432052.3.peg.5681"/>
<dbReference type="GeneID" id="93302956"/>
<evidence type="ECO:0000256" key="3">
    <source>
        <dbReference type="ARBA" id="ARBA00022475"/>
    </source>
</evidence>
<evidence type="ECO:0000313" key="11">
    <source>
        <dbReference type="EMBL" id="ODR53168.1"/>
    </source>
</evidence>
<dbReference type="GO" id="GO:0055085">
    <property type="term" value="P:transmembrane transport"/>
    <property type="evidence" value="ECO:0007669"/>
    <property type="project" value="InterPro"/>
</dbReference>
<dbReference type="Pfam" id="PF00528">
    <property type="entry name" value="BPD_transp_1"/>
    <property type="match status" value="1"/>
</dbReference>